<proteinExistence type="predicted"/>
<reference evidence="2" key="1">
    <citation type="submission" date="2022-11" db="UniProtKB">
        <authorList>
            <consortium name="WormBaseParasite"/>
        </authorList>
    </citation>
    <scope>IDENTIFICATION</scope>
</reference>
<keyword evidence="1" id="KW-1185">Reference proteome</keyword>
<accession>A0A914PD45</accession>
<sequence>MINGVTDVIYIRSSIVPGTYELHGYVRIPGLVGVIIGCVDAERNAEIIARDDAICLRKRLGVYINNTVANVIIADRSAGNDPNLHELMLPCMPYQQD</sequence>
<dbReference type="Proteomes" id="UP000887578">
    <property type="component" value="Unplaced"/>
</dbReference>
<dbReference type="WBParaSite" id="PDA_v2.g16073.t1">
    <property type="protein sequence ID" value="PDA_v2.g16073.t1"/>
    <property type="gene ID" value="PDA_v2.g16073"/>
</dbReference>
<evidence type="ECO:0000313" key="2">
    <source>
        <dbReference type="WBParaSite" id="PDA_v2.g16073.t1"/>
    </source>
</evidence>
<organism evidence="1 2">
    <name type="scientific">Panagrolaimus davidi</name>
    <dbReference type="NCBI Taxonomy" id="227884"/>
    <lineage>
        <taxon>Eukaryota</taxon>
        <taxon>Metazoa</taxon>
        <taxon>Ecdysozoa</taxon>
        <taxon>Nematoda</taxon>
        <taxon>Chromadorea</taxon>
        <taxon>Rhabditida</taxon>
        <taxon>Tylenchina</taxon>
        <taxon>Panagrolaimomorpha</taxon>
        <taxon>Panagrolaimoidea</taxon>
        <taxon>Panagrolaimidae</taxon>
        <taxon>Panagrolaimus</taxon>
    </lineage>
</organism>
<protein>
    <submittedName>
        <fullName evidence="2">Uncharacterized protein</fullName>
    </submittedName>
</protein>
<dbReference type="AlphaFoldDB" id="A0A914PD45"/>
<name>A0A914PD45_9BILA</name>
<evidence type="ECO:0000313" key="1">
    <source>
        <dbReference type="Proteomes" id="UP000887578"/>
    </source>
</evidence>